<dbReference type="InterPro" id="IPR002110">
    <property type="entry name" value="Ankyrin_rpt"/>
</dbReference>
<evidence type="ECO:0000256" key="1">
    <source>
        <dbReference type="SAM" id="Coils"/>
    </source>
</evidence>
<dbReference type="VEuPathDB" id="GiardiaDB:GL50803_0016745"/>
<dbReference type="Proteomes" id="UP000018320">
    <property type="component" value="Unassembled WGS sequence"/>
</dbReference>
<dbReference type="Pfam" id="PF12796">
    <property type="entry name" value="Ank_2"/>
    <property type="match status" value="2"/>
</dbReference>
<dbReference type="VEuPathDB" id="GiardiaDB:QR46_2107"/>
<reference evidence="2 3" key="2">
    <citation type="journal article" date="2013" name="Genome Biol. Evol.">
        <title>Genome sequencing of Giardia lamblia genotypes A2 and B isolates (DH and GS) and comparative analysis with the genomes of genotypes A1 and E (WB and Pig).</title>
        <authorList>
            <person name="Adam R.D."/>
            <person name="Dahlstrom E.W."/>
            <person name="Martens C.A."/>
            <person name="Bruno D.P."/>
            <person name="Barbian K.D."/>
            <person name="Ricklefs S.M."/>
            <person name="Hernandez M.M."/>
            <person name="Narla N.P."/>
            <person name="Patel R.B."/>
            <person name="Porcella S.F."/>
            <person name="Nash T.E."/>
        </authorList>
    </citation>
    <scope>NUCLEOTIDE SEQUENCE [LARGE SCALE GENOMIC DNA]</scope>
    <source>
        <strain evidence="2 3">DH</strain>
    </source>
</reference>
<feature type="non-terminal residue" evidence="2">
    <location>
        <position position="1"/>
    </location>
</feature>
<organism evidence="2 3">
    <name type="scientific">Giardia intestinalis</name>
    <name type="common">Giardia lamblia</name>
    <dbReference type="NCBI Taxonomy" id="5741"/>
    <lineage>
        <taxon>Eukaryota</taxon>
        <taxon>Metamonada</taxon>
        <taxon>Diplomonadida</taxon>
        <taxon>Hexamitidae</taxon>
        <taxon>Giardiinae</taxon>
        <taxon>Giardia</taxon>
    </lineage>
</organism>
<reference evidence="3" key="1">
    <citation type="submission" date="2012-02" db="EMBL/GenBank/DDBJ databases">
        <title>Genome sequencing of Giardia lamblia Genotypes A2 and B isolates (DH and GS) and comparative analysis with the genomes of Genotypes A1 and E (WB and Pig).</title>
        <authorList>
            <person name="Adam R."/>
            <person name="Dahlstrom E."/>
            <person name="Martens C."/>
            <person name="Bruno D."/>
            <person name="Barbian K."/>
            <person name="Porcella S.F."/>
            <person name="Nash T."/>
        </authorList>
    </citation>
    <scope>NUCLEOTIDE SEQUENCE</scope>
    <source>
        <strain evidence="3">DH</strain>
    </source>
</reference>
<protein>
    <submittedName>
        <fullName evidence="2">Ankyrin repeat protein</fullName>
    </submittedName>
</protein>
<dbReference type="SUPFAM" id="SSF57997">
    <property type="entry name" value="Tropomyosin"/>
    <property type="match status" value="1"/>
</dbReference>
<dbReference type="SMART" id="SM00248">
    <property type="entry name" value="ANK"/>
    <property type="match status" value="5"/>
</dbReference>
<dbReference type="PANTHER" id="PTHR24184:SF11">
    <property type="entry name" value="ANKYRIN REPEAT AND SOCS BOX CONTAINING 3"/>
    <property type="match status" value="1"/>
</dbReference>
<dbReference type="VEuPathDB" id="GiardiaDB:GL50581_422"/>
<accession>V6TBC6</accession>
<evidence type="ECO:0000313" key="3">
    <source>
        <dbReference type="Proteomes" id="UP000018320"/>
    </source>
</evidence>
<feature type="coiled-coil region" evidence="1">
    <location>
        <begin position="354"/>
        <end position="801"/>
    </location>
</feature>
<dbReference type="SUPFAM" id="SSF48403">
    <property type="entry name" value="Ankyrin repeat"/>
    <property type="match status" value="1"/>
</dbReference>
<name>V6TBC6_GIAIN</name>
<dbReference type="EMBL" id="AHGT01000055">
    <property type="protein sequence ID" value="ESU36151.1"/>
    <property type="molecule type" value="Genomic_DNA"/>
</dbReference>
<dbReference type="VEuPathDB" id="GiardiaDB:DHA2_16745"/>
<dbReference type="Gene3D" id="1.10.287.1490">
    <property type="match status" value="2"/>
</dbReference>
<sequence length="1052" mass="117545">VVQKFCQEINCADMSIRTLEDWFGAIERGDLRRVQDHLDVFGDSVDRDGETGLMKAVRSNNVDIARLLISKCAGQTNENGLTALMIAALENKGEMCSRLVMDENDITTKEQQTALMLAAGAGATDAVQALLPYQKGRRDARGRTALMYAAEAGHLVIAEALLPREKAMISHDEKTALILAAENCHTEVVGLLTQHESSLLPDATRQVFLNYSESEHVNLDVNMQLIDVMRSSSNSLVPPKTALETELEARIRQLEMRLVTLHDQSSVVLGENLGLHKTIGSLQENITTFKLQIDGLLAETADKSAIIQNLERRLQEIRNSPNGPAAAAAMLDAASSLSNLRSGKDDAERYDRILADKDAEISRLQDLLNEAARALPPLSPYVDNGLNADLEQLRAQLSDYIADNAQKDKTIQQLRRELQEAQQNAQVVNLDDAKGDVARLLAERNALKKRIEDLEGINSSLQRQLDFNTEKLHEKDAEINELDTRCREYAGEIQSLSKQLVDAEERAAEEIAALHDKLISKDAEISNLSDELQAARAIAEAKLAAAEGMVEQLQKRVHDLENDLIALQVGGSNTRASPEQDEDAKRKLQAEIDRLKELADLREEEAAGLRKEVGDLTDECEKLRNAFLNAPTTRTVIDEASSTDAKVAHLLEQLDDTSARIRDLENAHAGKDEVIKTLRKQLVGKATDPEMANQLLRKEEELGDFKARLADAIKEISDLRSSIRDVEDLQQALDKATTDYAKLMEDFDEREQEIKRLRDELRDAEDADELKNQILCRDAEITDLKNDLAEKEDTITSLQNQLSVQPTTSTIVEEGGSDMEDAATIKELQSENQFLREALESERQTNSEKDKEIQGMDTELARLRLRLDESLPALDTLRSEVELLKSTMEDKDREIVDLKNTLDERATDVPIETVDALNAMLEDINQELAVSKQEVERLKDQLDDKEKNMADMRLKERQKEAELDELSNMIQASMVGPDKAAEMTALQDEIRSLHNKLAANESEIEQTKDDLLKKQEEMERQAAAISYYQQLVEDLRAGIATLDDNLASIQPQ</sequence>
<dbReference type="Gene3D" id="1.25.40.20">
    <property type="entry name" value="Ankyrin repeat-containing domain"/>
    <property type="match status" value="2"/>
</dbReference>
<evidence type="ECO:0000313" key="2">
    <source>
        <dbReference type="EMBL" id="ESU36151.1"/>
    </source>
</evidence>
<dbReference type="Gene3D" id="1.20.1170.10">
    <property type="match status" value="1"/>
</dbReference>
<keyword evidence="1" id="KW-0175">Coiled coil</keyword>
<comment type="caution">
    <text evidence="2">The sequence shown here is derived from an EMBL/GenBank/DDBJ whole genome shotgun (WGS) entry which is preliminary data.</text>
</comment>
<gene>
    <name evidence="2" type="ORF">DHA2_16745</name>
</gene>
<dbReference type="PANTHER" id="PTHR24184">
    <property type="entry name" value="SI:CH211-189E2.2"/>
    <property type="match status" value="1"/>
</dbReference>
<feature type="coiled-coil region" evidence="1">
    <location>
        <begin position="874"/>
        <end position="1024"/>
    </location>
</feature>
<proteinExistence type="predicted"/>
<dbReference type="InterPro" id="IPR036770">
    <property type="entry name" value="Ankyrin_rpt-contain_sf"/>
</dbReference>
<dbReference type="AlphaFoldDB" id="V6TBC6"/>